<sequence>MEEIISMELILMEEFNSLLDGGPKQYLQGKTLPTQNIDMHKYDMLQCKCKCKGERKGKEKGRGRKRREASFMVHLGLEEYLGAAGNGLDGAQQLLCGSIGN</sequence>
<reference evidence="1" key="2">
    <citation type="submission" date="2018-05" db="EMBL/GenBank/DDBJ databases">
        <title>OgluRS3 (Oryza glumaepatula Reference Sequence Version 3).</title>
        <authorList>
            <person name="Zhang J."/>
            <person name="Kudrna D."/>
            <person name="Lee S."/>
            <person name="Talag J."/>
            <person name="Welchert J."/>
            <person name="Wing R.A."/>
        </authorList>
    </citation>
    <scope>NUCLEOTIDE SEQUENCE [LARGE SCALE GENOMIC DNA]</scope>
</reference>
<dbReference type="HOGENOM" id="CLU_2296083_0_0_1"/>
<evidence type="ECO:0000313" key="1">
    <source>
        <dbReference type="EnsemblPlants" id="OGLUM03G08480.1"/>
    </source>
</evidence>
<dbReference type="Gramene" id="OGLUM03G08480.1">
    <property type="protein sequence ID" value="OGLUM03G08480.1"/>
    <property type="gene ID" value="OGLUM03G08480"/>
</dbReference>
<dbReference type="EnsemblPlants" id="OGLUM03G08480.1">
    <property type="protein sequence ID" value="OGLUM03G08480.1"/>
    <property type="gene ID" value="OGLUM03G08480"/>
</dbReference>
<keyword evidence="2" id="KW-1185">Reference proteome</keyword>
<dbReference type="Proteomes" id="UP000026961">
    <property type="component" value="Chromosome 3"/>
</dbReference>
<reference evidence="1" key="1">
    <citation type="submission" date="2015-04" db="UniProtKB">
        <authorList>
            <consortium name="EnsemblPlants"/>
        </authorList>
    </citation>
    <scope>IDENTIFICATION</scope>
</reference>
<protein>
    <submittedName>
        <fullName evidence="1">Uncharacterized protein</fullName>
    </submittedName>
</protein>
<dbReference type="AlphaFoldDB" id="A0A0D9Z3Y4"/>
<accession>A0A0D9Z3Y4</accession>
<name>A0A0D9Z3Y4_9ORYZ</name>
<evidence type="ECO:0000313" key="2">
    <source>
        <dbReference type="Proteomes" id="UP000026961"/>
    </source>
</evidence>
<organism evidence="1">
    <name type="scientific">Oryza glumipatula</name>
    <dbReference type="NCBI Taxonomy" id="40148"/>
    <lineage>
        <taxon>Eukaryota</taxon>
        <taxon>Viridiplantae</taxon>
        <taxon>Streptophyta</taxon>
        <taxon>Embryophyta</taxon>
        <taxon>Tracheophyta</taxon>
        <taxon>Spermatophyta</taxon>
        <taxon>Magnoliopsida</taxon>
        <taxon>Liliopsida</taxon>
        <taxon>Poales</taxon>
        <taxon>Poaceae</taxon>
        <taxon>BOP clade</taxon>
        <taxon>Oryzoideae</taxon>
        <taxon>Oryzeae</taxon>
        <taxon>Oryzinae</taxon>
        <taxon>Oryza</taxon>
    </lineage>
</organism>
<proteinExistence type="predicted"/>